<dbReference type="EMBL" id="VXBQ01008857">
    <property type="protein sequence ID" value="NXO67958.1"/>
    <property type="molecule type" value="Genomic_DNA"/>
</dbReference>
<comment type="caution">
    <text evidence="3">The sequence shown here is derived from an EMBL/GenBank/DDBJ whole genome shotgun (WGS) entry which is preliminary data.</text>
</comment>
<evidence type="ECO:0000259" key="2">
    <source>
        <dbReference type="Pfam" id="PF08703"/>
    </source>
</evidence>
<protein>
    <submittedName>
        <fullName evidence="3">PLCB3 phosphodiesterase</fullName>
    </submittedName>
</protein>
<dbReference type="SUPFAM" id="SSF69989">
    <property type="entry name" value="C-terminal domain of PLC-beta"/>
    <property type="match status" value="1"/>
</dbReference>
<dbReference type="Gene3D" id="1.20.1230.10">
    <property type="entry name" value="Phospholipase C beta, distal C-terminal domain"/>
    <property type="match status" value="1"/>
</dbReference>
<dbReference type="InterPro" id="IPR014815">
    <property type="entry name" value="PLC-beta_C"/>
</dbReference>
<dbReference type="GO" id="GO:0005509">
    <property type="term" value="F:calcium ion binding"/>
    <property type="evidence" value="ECO:0007669"/>
    <property type="project" value="InterPro"/>
</dbReference>
<dbReference type="GO" id="GO:0004435">
    <property type="term" value="F:phosphatidylinositol-4,5-bisphosphate phospholipase C activity"/>
    <property type="evidence" value="ECO:0007669"/>
    <property type="project" value="InterPro"/>
</dbReference>
<evidence type="ECO:0000313" key="4">
    <source>
        <dbReference type="Proteomes" id="UP000579685"/>
    </source>
</evidence>
<keyword evidence="4" id="KW-1185">Reference proteome</keyword>
<organism evidence="3 4">
    <name type="scientific">Phainopepla nitens</name>
    <name type="common">Phainopepla</name>
    <dbReference type="NCBI Taxonomy" id="161653"/>
    <lineage>
        <taxon>Eukaryota</taxon>
        <taxon>Metazoa</taxon>
        <taxon>Chordata</taxon>
        <taxon>Craniata</taxon>
        <taxon>Vertebrata</taxon>
        <taxon>Euteleostomi</taxon>
        <taxon>Archelosauria</taxon>
        <taxon>Archosauria</taxon>
        <taxon>Dinosauria</taxon>
        <taxon>Saurischia</taxon>
        <taxon>Theropoda</taxon>
        <taxon>Coelurosauria</taxon>
        <taxon>Aves</taxon>
        <taxon>Neognathae</taxon>
        <taxon>Neoaves</taxon>
        <taxon>Telluraves</taxon>
        <taxon>Australaves</taxon>
        <taxon>Passeriformes</taxon>
        <taxon>Bombycillidae</taxon>
        <taxon>Phainopepla</taxon>
    </lineage>
</organism>
<evidence type="ECO:0000256" key="1">
    <source>
        <dbReference type="SAM" id="Coils"/>
    </source>
</evidence>
<dbReference type="Proteomes" id="UP000579685">
    <property type="component" value="Unassembled WGS sequence"/>
</dbReference>
<name>A0A7L1UCB7_PHANI</name>
<accession>A0A7L1UCB7</accession>
<dbReference type="AlphaFoldDB" id="A0A7L1UCB7"/>
<proteinExistence type="predicted"/>
<keyword evidence="1" id="KW-0175">Coiled coil</keyword>
<reference evidence="3 4" key="1">
    <citation type="submission" date="2019-09" db="EMBL/GenBank/DDBJ databases">
        <title>Bird 10,000 Genomes (B10K) Project - Family phase.</title>
        <authorList>
            <person name="Zhang G."/>
        </authorList>
    </citation>
    <scope>NUCLEOTIDE SEQUENCE [LARGE SCALE GENOMIC DNA]</scope>
    <source>
        <strain evidence="3">B10K-DU-002-32</strain>
        <tissue evidence="3">Muscle</tissue>
    </source>
</reference>
<sequence>SGGTEGAAPLLQLREEQQQLELGRRRDQLREAQQRLQEVALEAQQAQLKWLRQTSER</sequence>
<dbReference type="Pfam" id="PF08703">
    <property type="entry name" value="PLC-beta_C"/>
    <property type="match status" value="1"/>
</dbReference>
<feature type="non-terminal residue" evidence="3">
    <location>
        <position position="1"/>
    </location>
</feature>
<feature type="domain" description="Phospholipase C-beta C-terminal" evidence="2">
    <location>
        <begin position="10"/>
        <end position="57"/>
    </location>
</feature>
<dbReference type="GO" id="GO:0016042">
    <property type="term" value="P:lipid catabolic process"/>
    <property type="evidence" value="ECO:0007669"/>
    <property type="project" value="InterPro"/>
</dbReference>
<feature type="non-terminal residue" evidence="3">
    <location>
        <position position="57"/>
    </location>
</feature>
<gene>
    <name evidence="3" type="primary">Plcb3</name>
    <name evidence="3" type="ORF">PHANIT_R14798</name>
</gene>
<feature type="coiled-coil region" evidence="1">
    <location>
        <begin position="22"/>
        <end position="49"/>
    </location>
</feature>
<dbReference type="InterPro" id="IPR042531">
    <property type="entry name" value="PLC-beta_C_sf"/>
</dbReference>
<evidence type="ECO:0000313" key="3">
    <source>
        <dbReference type="EMBL" id="NXO67958.1"/>
    </source>
</evidence>